<sequence length="166" mass="19493">MKVLITGGRKPNGQFAKVRVQAWNSETNWDDGWIDRKGKFHVYRPDYPRASATGWAFRAHVVWWLVTGQAVCHPFAIHHRNHVKLDDRFQNLKLMLGGEHIRLHCSKPPVPIQCRGCRETFYLPQWRVNQGKKFCSPFCYRAFPKSQKTRDRMAASQRLVYAEGRR</sequence>
<evidence type="ECO:0000313" key="1">
    <source>
        <dbReference type="EMBL" id="KKM76614.1"/>
    </source>
</evidence>
<dbReference type="InterPro" id="IPR044925">
    <property type="entry name" value="His-Me_finger_sf"/>
</dbReference>
<gene>
    <name evidence="1" type="ORF">LCGC14_1378360</name>
</gene>
<reference evidence="1" key="1">
    <citation type="journal article" date="2015" name="Nature">
        <title>Complex archaea that bridge the gap between prokaryotes and eukaryotes.</title>
        <authorList>
            <person name="Spang A."/>
            <person name="Saw J.H."/>
            <person name="Jorgensen S.L."/>
            <person name="Zaremba-Niedzwiedzka K."/>
            <person name="Martijn J."/>
            <person name="Lind A.E."/>
            <person name="van Eijk R."/>
            <person name="Schleper C."/>
            <person name="Guy L."/>
            <person name="Ettema T.J."/>
        </authorList>
    </citation>
    <scope>NUCLEOTIDE SEQUENCE</scope>
</reference>
<proteinExistence type="predicted"/>
<accession>A0A0F9K3E7</accession>
<dbReference type="EMBL" id="LAZR01008778">
    <property type="protein sequence ID" value="KKM76614.1"/>
    <property type="molecule type" value="Genomic_DNA"/>
</dbReference>
<dbReference type="SUPFAM" id="SSF54060">
    <property type="entry name" value="His-Me finger endonucleases"/>
    <property type="match status" value="1"/>
</dbReference>
<name>A0A0F9K3E7_9ZZZZ</name>
<organism evidence="1">
    <name type="scientific">marine sediment metagenome</name>
    <dbReference type="NCBI Taxonomy" id="412755"/>
    <lineage>
        <taxon>unclassified sequences</taxon>
        <taxon>metagenomes</taxon>
        <taxon>ecological metagenomes</taxon>
    </lineage>
</organism>
<dbReference type="AlphaFoldDB" id="A0A0F9K3E7"/>
<protein>
    <recommendedName>
        <fullName evidence="2">HNH nuclease domain-containing protein</fullName>
    </recommendedName>
</protein>
<evidence type="ECO:0008006" key="2">
    <source>
        <dbReference type="Google" id="ProtNLM"/>
    </source>
</evidence>
<comment type="caution">
    <text evidence="1">The sequence shown here is derived from an EMBL/GenBank/DDBJ whole genome shotgun (WGS) entry which is preliminary data.</text>
</comment>